<dbReference type="SMART" id="SM00213">
    <property type="entry name" value="UBQ"/>
    <property type="match status" value="4"/>
</dbReference>
<dbReference type="EMBL" id="JAJFAZ020000001">
    <property type="protein sequence ID" value="KAI5348093.1"/>
    <property type="molecule type" value="Genomic_DNA"/>
</dbReference>
<dbReference type="PRINTS" id="PR00348">
    <property type="entry name" value="UBIQUITIN"/>
</dbReference>
<reference evidence="4 5" key="1">
    <citation type="journal article" date="2022" name="G3 (Bethesda)">
        <title>Whole-genome sequence and methylome profiling of the almond [Prunus dulcis (Mill.) D.A. Webb] cultivar 'Nonpareil'.</title>
        <authorList>
            <person name="D'Amico-Willman K.M."/>
            <person name="Ouma W.Z."/>
            <person name="Meulia T."/>
            <person name="Sideli G.M."/>
            <person name="Gradziel T.M."/>
            <person name="Fresnedo-Ramirez J."/>
        </authorList>
    </citation>
    <scope>NUCLEOTIDE SEQUENCE [LARGE SCALE GENOMIC DNA]</scope>
    <source>
        <strain evidence="4">Clone GOH B32 T37-40</strain>
    </source>
</reference>
<feature type="region of interest" description="Disordered" evidence="2">
    <location>
        <begin position="1"/>
        <end position="20"/>
    </location>
</feature>
<feature type="domain" description="Ubiquitin-like" evidence="3">
    <location>
        <begin position="28"/>
        <end position="101"/>
    </location>
</feature>
<evidence type="ECO:0000259" key="3">
    <source>
        <dbReference type="PROSITE" id="PS50053"/>
    </source>
</evidence>
<dbReference type="SUPFAM" id="SSF54236">
    <property type="entry name" value="Ubiquitin-like"/>
    <property type="match status" value="4"/>
</dbReference>
<keyword evidence="5" id="KW-1185">Reference proteome</keyword>
<feature type="domain" description="Ubiquitin-like" evidence="3">
    <location>
        <begin position="102"/>
        <end position="172"/>
    </location>
</feature>
<sequence>MAASSSRIATVLSSTQHHQSSSSQEEEINIFLKIMRTVALTVNRSETIKDLKALLCEKYGFPEHHQELFLGGDMLVDCQSLVDCGVQRDSTVHLVLQNTVGIKLFVKLPSSQRTIEIEAKAHDTIRNIKAMIQAKKMIPTDQFTLLYGGELLEEDSTLTSLGINNMSTLQMISAPKDVLSISVKTPSGETVKLKVRALFTVNDVKNIVGNTLGISVSDQNLIYSGNQLEDLKTLAFYDIKDKYVLEMSPPLFQIFVKVFDGRTLTIYVKQSDVVEDVKVKVFRKLELSMKPYYYCRLLFGGKFLINGRDLGSYNIQKDSTLSLVLSTNVVQRVVG</sequence>
<protein>
    <recommendedName>
        <fullName evidence="3">Ubiquitin-like domain-containing protein</fullName>
    </recommendedName>
</protein>
<feature type="domain" description="Ubiquitin-like" evidence="3">
    <location>
        <begin position="179"/>
        <end position="247"/>
    </location>
</feature>
<dbReference type="PROSITE" id="PS50053">
    <property type="entry name" value="UBIQUITIN_2"/>
    <property type="match status" value="4"/>
</dbReference>
<dbReference type="InterPro" id="IPR019956">
    <property type="entry name" value="Ubiquitin_dom"/>
</dbReference>
<evidence type="ECO:0000256" key="1">
    <source>
        <dbReference type="ARBA" id="ARBA00022499"/>
    </source>
</evidence>
<dbReference type="AlphaFoldDB" id="A0AAD4WR62"/>
<dbReference type="Pfam" id="PF00240">
    <property type="entry name" value="ubiquitin"/>
    <property type="match status" value="4"/>
</dbReference>
<dbReference type="InterPro" id="IPR000626">
    <property type="entry name" value="Ubiquitin-like_dom"/>
</dbReference>
<dbReference type="GO" id="GO:0003729">
    <property type="term" value="F:mRNA binding"/>
    <property type="evidence" value="ECO:0007669"/>
    <property type="project" value="UniProtKB-ARBA"/>
</dbReference>
<organism evidence="4 5">
    <name type="scientific">Prunus dulcis</name>
    <name type="common">Almond</name>
    <name type="synonym">Amygdalus dulcis</name>
    <dbReference type="NCBI Taxonomy" id="3755"/>
    <lineage>
        <taxon>Eukaryota</taxon>
        <taxon>Viridiplantae</taxon>
        <taxon>Streptophyta</taxon>
        <taxon>Embryophyta</taxon>
        <taxon>Tracheophyta</taxon>
        <taxon>Spermatophyta</taxon>
        <taxon>Magnoliopsida</taxon>
        <taxon>eudicotyledons</taxon>
        <taxon>Gunneridae</taxon>
        <taxon>Pentapetalae</taxon>
        <taxon>rosids</taxon>
        <taxon>fabids</taxon>
        <taxon>Rosales</taxon>
        <taxon>Rosaceae</taxon>
        <taxon>Amygdaloideae</taxon>
        <taxon>Amygdaleae</taxon>
        <taxon>Prunus</taxon>
    </lineage>
</organism>
<dbReference type="Gene3D" id="3.10.20.90">
    <property type="entry name" value="Phosphatidylinositol 3-kinase Catalytic Subunit, Chain A, domain 1"/>
    <property type="match status" value="4"/>
</dbReference>
<comment type="caution">
    <text evidence="4">The sequence shown here is derived from an EMBL/GenBank/DDBJ whole genome shotgun (WGS) entry which is preliminary data.</text>
</comment>
<proteinExistence type="predicted"/>
<dbReference type="PANTHER" id="PTHR10666">
    <property type="entry name" value="UBIQUITIN"/>
    <property type="match status" value="1"/>
</dbReference>
<evidence type="ECO:0000313" key="5">
    <source>
        <dbReference type="Proteomes" id="UP001054821"/>
    </source>
</evidence>
<name>A0AAD4WR62_PRUDU</name>
<evidence type="ECO:0000313" key="4">
    <source>
        <dbReference type="EMBL" id="KAI5348093.1"/>
    </source>
</evidence>
<evidence type="ECO:0000256" key="2">
    <source>
        <dbReference type="SAM" id="MobiDB-lite"/>
    </source>
</evidence>
<feature type="domain" description="Ubiquitin-like" evidence="3">
    <location>
        <begin position="252"/>
        <end position="326"/>
    </location>
</feature>
<accession>A0AAD4WR62</accession>
<dbReference type="InterPro" id="IPR050158">
    <property type="entry name" value="Ubiquitin_ubiquitin-like"/>
</dbReference>
<dbReference type="CDD" id="cd17039">
    <property type="entry name" value="Ubl_ubiquitin_like"/>
    <property type="match status" value="3"/>
</dbReference>
<gene>
    <name evidence="4" type="ORF">L3X38_000980</name>
</gene>
<keyword evidence="1" id="KW-1017">Isopeptide bond</keyword>
<dbReference type="Proteomes" id="UP001054821">
    <property type="component" value="Chromosome 1"/>
</dbReference>
<feature type="compositionally biased region" description="Polar residues" evidence="2">
    <location>
        <begin position="1"/>
        <end position="12"/>
    </location>
</feature>
<dbReference type="InterPro" id="IPR029071">
    <property type="entry name" value="Ubiquitin-like_domsf"/>
</dbReference>